<keyword evidence="3" id="KW-0560">Oxidoreductase</keyword>
<sequence>PPKVAAQQDLLVEQLKRIAINADAINKAGGSLPPEVDAFMLGGLFSTLTNVNFDSSRFADYIKHAGDLHEMTQNVALAAGATGTTKAVGVKAYDDEQLGLLASRYSVLARRDAVGDADLSSAIELGTYALKGMAAYADHAAKLGVTDDSVHAFIHSALAKIARVESGAESATMADMLQHVLDIGGKNVEVMAMLDSAHRTAFGTPTPRSVTTTPKEGKAILVSGHDLADLQALLEQTKDTGIRVYTHGEMLPAHGYPELAKYRHLAGHYGTAWQLQQLEFNLFPGAIVVTTNCLMPPRRKYANRLFTTNAVGFDGIQHVPSTDFTPRLIAPAPAMNVGYGHSAIVALAGTIKDLVEAGQISRFFVIGGCDGSESERSYFTKLAKLTPADSVILTAGCGKYRLNTLPLGELSETGLPRVLDLGQCNDSYGAVVVANTLKDAFGLDSINDLPLSISLSWLEQKAVAVLASLLHLGIRNIRIGPSLPAFVTPAVLDVLVSDFGLKPIGKPEDDIAAMMRGE</sequence>
<gene>
    <name evidence="6" type="ORF">AMSG_11428</name>
</gene>
<dbReference type="GO" id="GO:0051536">
    <property type="term" value="F:iron-sulfur cluster binding"/>
    <property type="evidence" value="ECO:0007669"/>
    <property type="project" value="UniProtKB-KW"/>
</dbReference>
<protein>
    <submittedName>
        <fullName evidence="6">Hydroxylamine reductase</fullName>
    </submittedName>
</protein>
<accession>A0A0L0DUS3</accession>
<feature type="non-terminal residue" evidence="6">
    <location>
        <position position="1"/>
    </location>
</feature>
<dbReference type="GO" id="GO:0046872">
    <property type="term" value="F:metal ion binding"/>
    <property type="evidence" value="ECO:0007669"/>
    <property type="project" value="UniProtKB-KW"/>
</dbReference>
<dbReference type="OrthoDB" id="1470350at2759"/>
<dbReference type="Pfam" id="PF03063">
    <property type="entry name" value="Prismane"/>
    <property type="match status" value="1"/>
</dbReference>
<evidence type="ECO:0000256" key="1">
    <source>
        <dbReference type="ARBA" id="ARBA00022490"/>
    </source>
</evidence>
<dbReference type="NCBIfam" id="TIGR01703">
    <property type="entry name" value="hybrid_clust"/>
    <property type="match status" value="1"/>
</dbReference>
<reference evidence="6 7" key="1">
    <citation type="submission" date="2010-05" db="EMBL/GenBank/DDBJ databases">
        <title>The Genome Sequence of Thecamonas trahens ATCC 50062.</title>
        <authorList>
            <consortium name="The Broad Institute Genome Sequencing Platform"/>
            <person name="Russ C."/>
            <person name="Cuomo C."/>
            <person name="Shea T."/>
            <person name="Young S.K."/>
            <person name="Zeng Q."/>
            <person name="Koehrsen M."/>
            <person name="Haas B."/>
            <person name="Borodovsky M."/>
            <person name="Guigo R."/>
            <person name="Alvarado L."/>
            <person name="Berlin A."/>
            <person name="Bochicchio J."/>
            <person name="Borenstein D."/>
            <person name="Chapman S."/>
            <person name="Chen Z."/>
            <person name="Freedman E."/>
            <person name="Gellesch M."/>
            <person name="Goldberg J."/>
            <person name="Griggs A."/>
            <person name="Gujja S."/>
            <person name="Heilman E."/>
            <person name="Heiman D."/>
            <person name="Hepburn T."/>
            <person name="Howarth C."/>
            <person name="Jen D."/>
            <person name="Larson L."/>
            <person name="Mehta T."/>
            <person name="Park D."/>
            <person name="Pearson M."/>
            <person name="Roberts A."/>
            <person name="Saif S."/>
            <person name="Shenoy N."/>
            <person name="Sisk P."/>
            <person name="Stolte C."/>
            <person name="Sykes S."/>
            <person name="Thomson T."/>
            <person name="Walk T."/>
            <person name="White J."/>
            <person name="Yandava C."/>
            <person name="Burger G."/>
            <person name="Gray M.W."/>
            <person name="Holland P.W.H."/>
            <person name="King N."/>
            <person name="Lang F.B.F."/>
            <person name="Roger A.J."/>
            <person name="Ruiz-Trillo I."/>
            <person name="Lander E."/>
            <person name="Nusbaum C."/>
        </authorList>
    </citation>
    <scope>NUCLEOTIDE SEQUENCE [LARGE SCALE GENOMIC DNA]</scope>
    <source>
        <strain evidence="6 7">ATCC 50062</strain>
    </source>
</reference>
<dbReference type="InterPro" id="IPR004137">
    <property type="entry name" value="HCP/CODH"/>
</dbReference>
<keyword evidence="7" id="KW-1185">Reference proteome</keyword>
<dbReference type="SUPFAM" id="SSF56821">
    <property type="entry name" value="Prismane protein-like"/>
    <property type="match status" value="1"/>
</dbReference>
<dbReference type="InterPro" id="IPR010048">
    <property type="entry name" value="Hydroxylam_reduct"/>
</dbReference>
<dbReference type="OMA" id="AYAQGMC"/>
<dbReference type="Proteomes" id="UP000054408">
    <property type="component" value="Unassembled WGS sequence"/>
</dbReference>
<dbReference type="GO" id="GO:0004601">
    <property type="term" value="F:peroxidase activity"/>
    <property type="evidence" value="ECO:0007669"/>
    <property type="project" value="TreeGrafter"/>
</dbReference>
<keyword evidence="2" id="KW-0479">Metal-binding</keyword>
<evidence type="ECO:0000256" key="3">
    <source>
        <dbReference type="ARBA" id="ARBA00023002"/>
    </source>
</evidence>
<evidence type="ECO:0000256" key="2">
    <source>
        <dbReference type="ARBA" id="ARBA00022723"/>
    </source>
</evidence>
<dbReference type="InterPro" id="IPR016100">
    <property type="entry name" value="Prismane_a-bundle"/>
</dbReference>
<dbReference type="GO" id="GO:0005737">
    <property type="term" value="C:cytoplasm"/>
    <property type="evidence" value="ECO:0007669"/>
    <property type="project" value="InterPro"/>
</dbReference>
<organism evidence="6 7">
    <name type="scientific">Thecamonas trahens ATCC 50062</name>
    <dbReference type="NCBI Taxonomy" id="461836"/>
    <lineage>
        <taxon>Eukaryota</taxon>
        <taxon>Apusozoa</taxon>
        <taxon>Apusomonadida</taxon>
        <taxon>Apusomonadidae</taxon>
        <taxon>Thecamonas</taxon>
    </lineage>
</organism>
<dbReference type="NCBIfam" id="NF003658">
    <property type="entry name" value="PRK05290.1"/>
    <property type="match status" value="1"/>
</dbReference>
<dbReference type="AlphaFoldDB" id="A0A0L0DUS3"/>
<dbReference type="eggNOG" id="ENOG502QQAR">
    <property type="taxonomic scope" value="Eukaryota"/>
</dbReference>
<dbReference type="GO" id="GO:0042542">
    <property type="term" value="P:response to hydrogen peroxide"/>
    <property type="evidence" value="ECO:0007669"/>
    <property type="project" value="TreeGrafter"/>
</dbReference>
<dbReference type="GO" id="GO:0050418">
    <property type="term" value="F:hydroxylamine reductase activity"/>
    <property type="evidence" value="ECO:0007669"/>
    <property type="project" value="TreeGrafter"/>
</dbReference>
<evidence type="ECO:0000256" key="5">
    <source>
        <dbReference type="ARBA" id="ARBA00023014"/>
    </source>
</evidence>
<dbReference type="InterPro" id="IPR011254">
    <property type="entry name" value="Prismane-like_sf"/>
</dbReference>
<dbReference type="STRING" id="461836.A0A0L0DUS3"/>
<dbReference type="HAMAP" id="MF_00069">
    <property type="entry name" value="Hydroxylam_reduct"/>
    <property type="match status" value="1"/>
</dbReference>
<evidence type="ECO:0000256" key="4">
    <source>
        <dbReference type="ARBA" id="ARBA00023004"/>
    </source>
</evidence>
<keyword evidence="1" id="KW-0963">Cytoplasm</keyword>
<dbReference type="Gene3D" id="1.20.1270.20">
    <property type="match status" value="2"/>
</dbReference>
<name>A0A0L0DUS3_THETB</name>
<keyword evidence="4" id="KW-0408">Iron</keyword>
<dbReference type="PANTHER" id="PTHR30109:SF0">
    <property type="entry name" value="HYDROXYLAMINE REDUCTASE"/>
    <property type="match status" value="1"/>
</dbReference>
<dbReference type="EMBL" id="GL349511">
    <property type="protein sequence ID" value="KNC55952.1"/>
    <property type="molecule type" value="Genomic_DNA"/>
</dbReference>
<dbReference type="Gene3D" id="3.40.50.2030">
    <property type="match status" value="2"/>
</dbReference>
<evidence type="ECO:0000313" key="7">
    <source>
        <dbReference type="Proteomes" id="UP000054408"/>
    </source>
</evidence>
<proteinExistence type="inferred from homology"/>
<dbReference type="InterPro" id="IPR016099">
    <property type="entry name" value="Prismane-like_a/b-sand"/>
</dbReference>
<dbReference type="GeneID" id="25569389"/>
<evidence type="ECO:0000313" key="6">
    <source>
        <dbReference type="EMBL" id="KNC55952.1"/>
    </source>
</evidence>
<dbReference type="RefSeq" id="XP_013752693.1">
    <property type="nucleotide sequence ID" value="XM_013897239.1"/>
</dbReference>
<dbReference type="PANTHER" id="PTHR30109">
    <property type="entry name" value="HYDROXYLAMINE REDUCTASE"/>
    <property type="match status" value="1"/>
</dbReference>
<keyword evidence="5" id="KW-0411">Iron-sulfur</keyword>